<gene>
    <name evidence="3" type="ORF">O3M35_005394</name>
</gene>
<feature type="signal peptide" evidence="1">
    <location>
        <begin position="1"/>
        <end position="23"/>
    </location>
</feature>
<dbReference type="Gene3D" id="2.170.140.10">
    <property type="entry name" value="Chitin binding domain"/>
    <property type="match status" value="1"/>
</dbReference>
<protein>
    <recommendedName>
        <fullName evidence="2">Chitin-binding type-2 domain-containing protein</fullName>
    </recommendedName>
</protein>
<comment type="caution">
    <text evidence="3">The sequence shown here is derived from an EMBL/GenBank/DDBJ whole genome shotgun (WGS) entry which is preliminary data.</text>
</comment>
<dbReference type="Proteomes" id="UP001461498">
    <property type="component" value="Unassembled WGS sequence"/>
</dbReference>
<dbReference type="SMART" id="SM00494">
    <property type="entry name" value="ChtBD2"/>
    <property type="match status" value="2"/>
</dbReference>
<dbReference type="GO" id="GO:0008061">
    <property type="term" value="F:chitin binding"/>
    <property type="evidence" value="ECO:0007669"/>
    <property type="project" value="InterPro"/>
</dbReference>
<dbReference type="InterPro" id="IPR002557">
    <property type="entry name" value="Chitin-bd_dom"/>
</dbReference>
<evidence type="ECO:0000256" key="1">
    <source>
        <dbReference type="SAM" id="SignalP"/>
    </source>
</evidence>
<proteinExistence type="predicted"/>
<keyword evidence="4" id="KW-1185">Reference proteome</keyword>
<reference evidence="3 4" key="1">
    <citation type="submission" date="2022-12" db="EMBL/GenBank/DDBJ databases">
        <title>Chromosome-level genome assembly of true bugs.</title>
        <authorList>
            <person name="Ma L."/>
            <person name="Li H."/>
        </authorList>
    </citation>
    <scope>NUCLEOTIDE SEQUENCE [LARGE SCALE GENOMIC DNA]</scope>
    <source>
        <strain evidence="3">Lab_2022b</strain>
    </source>
</reference>
<feature type="chain" id="PRO_5043463583" description="Chitin-binding type-2 domain-containing protein" evidence="1">
    <location>
        <begin position="24"/>
        <end position="286"/>
    </location>
</feature>
<dbReference type="EMBL" id="JAPXFL010000002">
    <property type="protein sequence ID" value="KAK9510657.1"/>
    <property type="molecule type" value="Genomic_DNA"/>
</dbReference>
<dbReference type="GO" id="GO:0005576">
    <property type="term" value="C:extracellular region"/>
    <property type="evidence" value="ECO:0007669"/>
    <property type="project" value="InterPro"/>
</dbReference>
<dbReference type="SUPFAM" id="SSF57625">
    <property type="entry name" value="Invertebrate chitin-binding proteins"/>
    <property type="match status" value="2"/>
</dbReference>
<dbReference type="AlphaFoldDB" id="A0AAW1DNY7"/>
<keyword evidence="1" id="KW-0732">Signal</keyword>
<dbReference type="Pfam" id="PF01607">
    <property type="entry name" value="CBM_14"/>
    <property type="match status" value="1"/>
</dbReference>
<sequence>MAYNNKSVLFCMICFISTGWILAKEEQCSEAGIFPGSSKREFIVCTPSGPDGKQLIRTKQTCPINTVYENRRCVPKVIVPYSAATNGDSAVATADANKGNGDKGGDDIKMTCKTHGLLCTTCKELSICIGDEIGQGDIVYNEIHMMTCKADEVCVPGKGCVSSKDNFCPYRKFECSDMGIYPDPYDCTRYYRCDPTSKKDVKTTPSKCSDGSFNSTSASCGYPMDTTSCLTTPIPICKAIFQMGPVPDNLSIYYICIPDDETRTLAPVLYRCPANKKFDISTLTCT</sequence>
<evidence type="ECO:0000259" key="2">
    <source>
        <dbReference type="PROSITE" id="PS50940"/>
    </source>
</evidence>
<dbReference type="InterPro" id="IPR036508">
    <property type="entry name" value="Chitin-bd_dom_sf"/>
</dbReference>
<evidence type="ECO:0000313" key="4">
    <source>
        <dbReference type="Proteomes" id="UP001461498"/>
    </source>
</evidence>
<name>A0AAW1DNY7_9HEMI</name>
<organism evidence="3 4">
    <name type="scientific">Rhynocoris fuscipes</name>
    <dbReference type="NCBI Taxonomy" id="488301"/>
    <lineage>
        <taxon>Eukaryota</taxon>
        <taxon>Metazoa</taxon>
        <taxon>Ecdysozoa</taxon>
        <taxon>Arthropoda</taxon>
        <taxon>Hexapoda</taxon>
        <taxon>Insecta</taxon>
        <taxon>Pterygota</taxon>
        <taxon>Neoptera</taxon>
        <taxon>Paraneoptera</taxon>
        <taxon>Hemiptera</taxon>
        <taxon>Heteroptera</taxon>
        <taxon>Panheteroptera</taxon>
        <taxon>Cimicomorpha</taxon>
        <taxon>Reduviidae</taxon>
        <taxon>Harpactorinae</taxon>
        <taxon>Harpactorini</taxon>
        <taxon>Rhynocoris</taxon>
    </lineage>
</organism>
<accession>A0AAW1DNY7</accession>
<dbReference type="PROSITE" id="PS50940">
    <property type="entry name" value="CHIT_BIND_II"/>
    <property type="match status" value="1"/>
</dbReference>
<feature type="domain" description="Chitin-binding type-2" evidence="2">
    <location>
        <begin position="172"/>
        <end position="231"/>
    </location>
</feature>
<evidence type="ECO:0000313" key="3">
    <source>
        <dbReference type="EMBL" id="KAK9510657.1"/>
    </source>
</evidence>